<feature type="compositionally biased region" description="Pro residues" evidence="1">
    <location>
        <begin position="12"/>
        <end position="21"/>
    </location>
</feature>
<accession>A0A7Y9DPV4</accession>
<reference evidence="2 3" key="1">
    <citation type="submission" date="2020-07" db="EMBL/GenBank/DDBJ databases">
        <title>Sequencing the genomes of 1000 actinobacteria strains.</title>
        <authorList>
            <person name="Klenk H.-P."/>
        </authorList>
    </citation>
    <scope>NUCLEOTIDE SEQUENCE [LARGE SCALE GENOMIC DNA]</scope>
    <source>
        <strain evidence="2 3">DSM 7487</strain>
    </source>
</reference>
<feature type="region of interest" description="Disordered" evidence="1">
    <location>
        <begin position="1"/>
        <end position="25"/>
    </location>
</feature>
<sequence length="130" mass="14928">MFDRGRRRHGPPGWPQEVPPPDAEDVEDWRADAVAWLLDQAPPEFRGYRVVRHHPVLLAWLVAHHVAAQHEAVRRATGTARRDLAHRLPPEVAPAVFDVLEREDLRLRRVARAVDLLQQALDGTRFVPRL</sequence>
<feature type="compositionally biased region" description="Basic residues" evidence="1">
    <location>
        <begin position="1"/>
        <end position="10"/>
    </location>
</feature>
<evidence type="ECO:0000313" key="3">
    <source>
        <dbReference type="Proteomes" id="UP000521922"/>
    </source>
</evidence>
<dbReference type="Proteomes" id="UP000521922">
    <property type="component" value="Unassembled WGS sequence"/>
</dbReference>
<protein>
    <submittedName>
        <fullName evidence="2">Uncharacterized protein</fullName>
    </submittedName>
</protein>
<evidence type="ECO:0000313" key="2">
    <source>
        <dbReference type="EMBL" id="NYD24527.1"/>
    </source>
</evidence>
<name>A0A7Y9DPV4_9ACTN</name>
<comment type="caution">
    <text evidence="2">The sequence shown here is derived from an EMBL/GenBank/DDBJ whole genome shotgun (WGS) entry which is preliminary data.</text>
</comment>
<keyword evidence="3" id="KW-1185">Reference proteome</keyword>
<dbReference type="AlphaFoldDB" id="A0A7Y9DPV4"/>
<dbReference type="RefSeq" id="WP_343078185.1">
    <property type="nucleotide sequence ID" value="NZ_BAAAGN010000026.1"/>
</dbReference>
<proteinExistence type="predicted"/>
<organism evidence="2 3">
    <name type="scientific">Kineococcus aurantiacus</name>
    <dbReference type="NCBI Taxonomy" id="37633"/>
    <lineage>
        <taxon>Bacteria</taxon>
        <taxon>Bacillati</taxon>
        <taxon>Actinomycetota</taxon>
        <taxon>Actinomycetes</taxon>
        <taxon>Kineosporiales</taxon>
        <taxon>Kineosporiaceae</taxon>
        <taxon>Kineococcus</taxon>
    </lineage>
</organism>
<evidence type="ECO:0000256" key="1">
    <source>
        <dbReference type="SAM" id="MobiDB-lite"/>
    </source>
</evidence>
<dbReference type="EMBL" id="JACCBB010000001">
    <property type="protein sequence ID" value="NYD24527.1"/>
    <property type="molecule type" value="Genomic_DNA"/>
</dbReference>
<gene>
    <name evidence="2" type="ORF">BJ968_004067</name>
</gene>